<dbReference type="CDD" id="cd13970">
    <property type="entry name" value="ABC1_ADCK3"/>
    <property type="match status" value="1"/>
</dbReference>
<evidence type="ECO:0000256" key="3">
    <source>
        <dbReference type="ARBA" id="ARBA00022741"/>
    </source>
</evidence>
<evidence type="ECO:0000313" key="6">
    <source>
        <dbReference type="EMBL" id="NKI31505.1"/>
    </source>
</evidence>
<protein>
    <submittedName>
        <fullName evidence="6">AarF/ABC1/UbiB kinase family protein</fullName>
    </submittedName>
</protein>
<dbReference type="RefSeq" id="WP_168551675.1">
    <property type="nucleotide sequence ID" value="NZ_JAAWWL010000001.1"/>
</dbReference>
<reference evidence="6 7" key="1">
    <citation type="submission" date="2020-04" db="EMBL/GenBank/DDBJ databases">
        <authorList>
            <person name="Yoon J."/>
        </authorList>
    </citation>
    <scope>NUCLEOTIDE SEQUENCE [LARGE SCALE GENOMIC DNA]</scope>
    <source>
        <strain evidence="6 7">DJ-13</strain>
    </source>
</reference>
<organism evidence="6 7">
    <name type="scientific">Croceivirga thetidis</name>
    <dbReference type="NCBI Taxonomy" id="2721623"/>
    <lineage>
        <taxon>Bacteria</taxon>
        <taxon>Pseudomonadati</taxon>
        <taxon>Bacteroidota</taxon>
        <taxon>Flavobacteriia</taxon>
        <taxon>Flavobacteriales</taxon>
        <taxon>Flavobacteriaceae</taxon>
        <taxon>Croceivirga</taxon>
    </lineage>
</organism>
<keyword evidence="2" id="KW-0808">Transferase</keyword>
<evidence type="ECO:0000256" key="4">
    <source>
        <dbReference type="ARBA" id="ARBA00022840"/>
    </source>
</evidence>
<keyword evidence="7" id="KW-1185">Reference proteome</keyword>
<dbReference type="Proteomes" id="UP000718451">
    <property type="component" value="Unassembled WGS sequence"/>
</dbReference>
<dbReference type="EMBL" id="JAAWWL010000001">
    <property type="protein sequence ID" value="NKI31505.1"/>
    <property type="molecule type" value="Genomic_DNA"/>
</dbReference>
<feature type="domain" description="Protein kinase" evidence="5">
    <location>
        <begin position="122"/>
        <end position="445"/>
    </location>
</feature>
<dbReference type="InterPro" id="IPR000719">
    <property type="entry name" value="Prot_kinase_dom"/>
</dbReference>
<gene>
    <name evidence="6" type="ORF">HCU67_06075</name>
</gene>
<evidence type="ECO:0000313" key="7">
    <source>
        <dbReference type="Proteomes" id="UP000718451"/>
    </source>
</evidence>
<dbReference type="InterPro" id="IPR004147">
    <property type="entry name" value="ABC1_dom"/>
</dbReference>
<accession>A0ABX1GNL2</accession>
<evidence type="ECO:0000256" key="2">
    <source>
        <dbReference type="ARBA" id="ARBA00022679"/>
    </source>
</evidence>
<comment type="similarity">
    <text evidence="1">Belongs to the protein kinase superfamily. ADCK protein kinase family.</text>
</comment>
<keyword evidence="3" id="KW-0547">Nucleotide-binding</keyword>
<name>A0ABX1GNL2_9FLAO</name>
<dbReference type="InterPro" id="IPR011009">
    <property type="entry name" value="Kinase-like_dom_sf"/>
</dbReference>
<keyword evidence="6" id="KW-0418">Kinase</keyword>
<dbReference type="PANTHER" id="PTHR43851:SF3">
    <property type="entry name" value="COENZYME Q8"/>
    <property type="match status" value="1"/>
</dbReference>
<dbReference type="InterPro" id="IPR034646">
    <property type="entry name" value="ADCK3_dom"/>
</dbReference>
<evidence type="ECO:0000256" key="1">
    <source>
        <dbReference type="ARBA" id="ARBA00009670"/>
    </source>
</evidence>
<dbReference type="SUPFAM" id="SSF56112">
    <property type="entry name" value="Protein kinase-like (PK-like)"/>
    <property type="match status" value="1"/>
</dbReference>
<dbReference type="GO" id="GO:0016301">
    <property type="term" value="F:kinase activity"/>
    <property type="evidence" value="ECO:0007669"/>
    <property type="project" value="UniProtKB-KW"/>
</dbReference>
<proteinExistence type="inferred from homology"/>
<dbReference type="Pfam" id="PF03109">
    <property type="entry name" value="ABC1"/>
    <property type="match status" value="1"/>
</dbReference>
<dbReference type="PROSITE" id="PS50011">
    <property type="entry name" value="PROTEIN_KINASE_DOM"/>
    <property type="match status" value="1"/>
</dbReference>
<comment type="caution">
    <text evidence="6">The sequence shown here is derived from an EMBL/GenBank/DDBJ whole genome shotgun (WGS) entry which is preliminary data.</text>
</comment>
<sequence>MKTSKKIPISKLQRTSKLVKTGAKVGVNYLKYYGDKMVNSEEKAKERLDENNANDIYDSLKTLKGSALKMAQMMSMEKNIMPKAFVEKFSLSQFSVPPLSAPLVLKTFRKSFGKYPNQLFDKFGNEAINAASIGQVHQAEKNGKTLAVKIQYPGVAESIQSDLAIVKPVAMKMFNIKGEHSEKYFKEVENKLVEETDYVLELKQSQEVASSCQHIPNLRFPKYYPEYSSSDIITMDWMNGKHLSEFIKSNTDQKASNKVGQTLWDFYMYQLHELRKVHADPHPGNFLVSDKNEVIALDFGCMKEIPNEFYTPYFELFKADVINNEKSFRKNLLALEVLKTEDSEEELEFFTKMFYEVLECFTQPFQSETFDFSDQSLFERISALGEHYMKSSNVRKMNANRGSRHIIYLNRTFFGLFSLMFELKAENIGINNYTSLQKKNRSRVA</sequence>
<dbReference type="Gene3D" id="1.10.510.10">
    <property type="entry name" value="Transferase(Phosphotransferase) domain 1"/>
    <property type="match status" value="1"/>
</dbReference>
<keyword evidence="4" id="KW-0067">ATP-binding</keyword>
<evidence type="ECO:0000259" key="5">
    <source>
        <dbReference type="PROSITE" id="PS50011"/>
    </source>
</evidence>
<dbReference type="InterPro" id="IPR051409">
    <property type="entry name" value="Atypical_kinase_ADCK"/>
</dbReference>
<dbReference type="PANTHER" id="PTHR43851">
    <property type="match status" value="1"/>
</dbReference>